<dbReference type="AlphaFoldDB" id="W8NUJ0"/>
<dbReference type="InterPro" id="IPR000835">
    <property type="entry name" value="HTH_MarR-typ"/>
</dbReference>
<dbReference type="InterPro" id="IPR036390">
    <property type="entry name" value="WH_DNA-bd_sf"/>
</dbReference>
<dbReference type="Gene3D" id="1.10.10.10">
    <property type="entry name" value="Winged helix-like DNA-binding domain superfamily/Winged helix DNA-binding domain"/>
    <property type="match status" value="1"/>
</dbReference>
<name>W8NUJ0_9EURY</name>
<dbReference type="PROSITE" id="PS51063">
    <property type="entry name" value="HTH_CRP_2"/>
    <property type="match status" value="1"/>
</dbReference>
<dbReference type="Pfam" id="PF24271">
    <property type="entry name" value="HVO_2833_C"/>
    <property type="match status" value="1"/>
</dbReference>
<keyword evidence="3" id="KW-1185">Reference proteome</keyword>
<protein>
    <recommendedName>
        <fullName evidence="1">HTH crp-type domain-containing protein</fullName>
    </recommendedName>
</protein>
<dbReference type="InterPro" id="IPR056528">
    <property type="entry name" value="HVO_2833_C"/>
</dbReference>
<dbReference type="Proteomes" id="UP000019434">
    <property type="component" value="Chromosome"/>
</dbReference>
<dbReference type="SMART" id="SM00419">
    <property type="entry name" value="HTH_CRP"/>
    <property type="match status" value="1"/>
</dbReference>
<evidence type="ECO:0000313" key="3">
    <source>
        <dbReference type="Proteomes" id="UP000019434"/>
    </source>
</evidence>
<proteinExistence type="predicted"/>
<dbReference type="STRING" id="195522.BD01_1185"/>
<reference evidence="2 3" key="1">
    <citation type="submission" date="2014-02" db="EMBL/GenBank/DDBJ databases">
        <title>Genome Sequence of an Hyperthermophilic Archaeon, Thermococcus nautili 30-1, producing viral vesicles.</title>
        <authorList>
            <person name="Oberto J."/>
            <person name="Gaudin M."/>
            <person name="Cossu M."/>
            <person name="Gorlas A."/>
            <person name="Slesarev A."/>
            <person name="Marguet E."/>
            <person name="Forterre P."/>
        </authorList>
    </citation>
    <scope>NUCLEOTIDE SEQUENCE [LARGE SCALE GENOMIC DNA]</scope>
    <source>
        <strain evidence="2 3">30-1</strain>
    </source>
</reference>
<evidence type="ECO:0000313" key="2">
    <source>
        <dbReference type="EMBL" id="AHL22802.1"/>
    </source>
</evidence>
<dbReference type="InterPro" id="IPR036388">
    <property type="entry name" value="WH-like_DNA-bd_sf"/>
</dbReference>
<dbReference type="GeneID" id="24959408"/>
<dbReference type="GO" id="GO:0003700">
    <property type="term" value="F:DNA-binding transcription factor activity"/>
    <property type="evidence" value="ECO:0007669"/>
    <property type="project" value="InterPro"/>
</dbReference>
<dbReference type="EMBL" id="CP007264">
    <property type="protein sequence ID" value="AHL22802.1"/>
    <property type="molecule type" value="Genomic_DNA"/>
</dbReference>
<dbReference type="HOGENOM" id="CLU_076272_0_0_2"/>
<feature type="domain" description="HTH crp-type" evidence="1">
    <location>
        <begin position="1"/>
        <end position="60"/>
    </location>
</feature>
<sequence length="313" mass="34812">MTLTKAELKTLLAIEEPITMTELANKLGLSKGTLSTLLHSLKKTGLIELEGKKPMIIKPAENKALHLLRRIATDFPHVNLEVLTGSSLKVVSALDVKPQPLWLIQLKANVSRATLHRSLSQLMERLIVGKKEGGYFISKRFAPFKAFADEYFYLQNSIKAKEFDPNASVVWSGVEELILATGGFRGKSVGEFQLTGLARFSDFGLPLISSGIYHYYWPARELSLEDVVVHTLTLGKDARELLYATVLLKGKGFDERKLKKLAAKFGVSDAVNEVLEYLQGANKPYPFPSMEEVEELCRQYFGGSCDDNEGEAD</sequence>
<evidence type="ECO:0000259" key="1">
    <source>
        <dbReference type="PROSITE" id="PS51063"/>
    </source>
</evidence>
<gene>
    <name evidence="2" type="ORF">BD01_1185</name>
</gene>
<dbReference type="Pfam" id="PF12802">
    <property type="entry name" value="MarR_2"/>
    <property type="match status" value="1"/>
</dbReference>
<dbReference type="eggNOG" id="arCOG04518">
    <property type="taxonomic scope" value="Archaea"/>
</dbReference>
<dbReference type="GO" id="GO:0003677">
    <property type="term" value="F:DNA binding"/>
    <property type="evidence" value="ECO:0007669"/>
    <property type="project" value="InterPro"/>
</dbReference>
<dbReference type="KEGG" id="tnu:BD01_1185"/>
<accession>W8NUJ0</accession>
<dbReference type="InterPro" id="IPR012318">
    <property type="entry name" value="HTH_CRP"/>
</dbReference>
<dbReference type="RefSeq" id="WP_042690900.1">
    <property type="nucleotide sequence ID" value="NZ_CP007264.1"/>
</dbReference>
<dbReference type="SUPFAM" id="SSF46785">
    <property type="entry name" value="Winged helix' DNA-binding domain"/>
    <property type="match status" value="1"/>
</dbReference>
<dbReference type="OrthoDB" id="95477at2157"/>
<organism evidence="2 3">
    <name type="scientific">Thermococcus nautili</name>
    <dbReference type="NCBI Taxonomy" id="195522"/>
    <lineage>
        <taxon>Archaea</taxon>
        <taxon>Methanobacteriati</taxon>
        <taxon>Methanobacteriota</taxon>
        <taxon>Thermococci</taxon>
        <taxon>Thermococcales</taxon>
        <taxon>Thermococcaceae</taxon>
        <taxon>Thermococcus</taxon>
    </lineage>
</organism>